<dbReference type="InterPro" id="IPR011990">
    <property type="entry name" value="TPR-like_helical_dom_sf"/>
</dbReference>
<sequence length="196" mass="23014">MSRISKYKILSKAKENFSNQNYEEAMRQFALVLENFPNSDEAYNGVILSEMAMSDENGAETLFDYYEILKSENFENADKVMKDLLKSLDNSLEAFYEIFQDPLEDKIESEDGIVYSDLKKLLKKDEDFKEVFENIMFSTKVIITKKEDFIDLLEHLIKYDFTEMAMSYLESALNIYPEDEKLGKLFRELLEKGKNN</sequence>
<dbReference type="SUPFAM" id="SSF48452">
    <property type="entry name" value="TPR-like"/>
    <property type="match status" value="1"/>
</dbReference>
<dbReference type="EMBL" id="FPHP01000002">
    <property type="protein sequence ID" value="SFV74646.1"/>
    <property type="molecule type" value="Genomic_DNA"/>
</dbReference>
<accession>A0A1W1D2L5</accession>
<evidence type="ECO:0000313" key="1">
    <source>
        <dbReference type="EMBL" id="SFV74646.1"/>
    </source>
</evidence>
<reference evidence="1" key="1">
    <citation type="submission" date="2016-10" db="EMBL/GenBank/DDBJ databases">
        <authorList>
            <person name="de Groot N.N."/>
        </authorList>
    </citation>
    <scope>NUCLEOTIDE SEQUENCE</scope>
</reference>
<organism evidence="1">
    <name type="scientific">hydrothermal vent metagenome</name>
    <dbReference type="NCBI Taxonomy" id="652676"/>
    <lineage>
        <taxon>unclassified sequences</taxon>
        <taxon>metagenomes</taxon>
        <taxon>ecological metagenomes</taxon>
    </lineage>
</organism>
<evidence type="ECO:0008006" key="2">
    <source>
        <dbReference type="Google" id="ProtNLM"/>
    </source>
</evidence>
<proteinExistence type="predicted"/>
<gene>
    <name evidence="1" type="ORF">MNB_SM-3-537</name>
</gene>
<protein>
    <recommendedName>
        <fullName evidence="2">Tetratricopeptide repeat protein</fullName>
    </recommendedName>
</protein>
<dbReference type="AlphaFoldDB" id="A0A1W1D2L5"/>
<name>A0A1W1D2L5_9ZZZZ</name>
<dbReference type="Gene3D" id="1.25.40.10">
    <property type="entry name" value="Tetratricopeptide repeat domain"/>
    <property type="match status" value="1"/>
</dbReference>